<feature type="domain" description="Gfo/Idh/MocA-like oxidoreductase N-terminal" evidence="1">
    <location>
        <begin position="52"/>
        <end position="171"/>
    </location>
</feature>
<dbReference type="Gene3D" id="3.30.360.10">
    <property type="entry name" value="Dihydrodipicolinate Reductase, domain 2"/>
    <property type="match status" value="1"/>
</dbReference>
<gene>
    <name evidence="2" type="ORF">J6I44_12985</name>
</gene>
<dbReference type="Gene3D" id="3.40.50.720">
    <property type="entry name" value="NAD(P)-binding Rossmann-like Domain"/>
    <property type="match status" value="1"/>
</dbReference>
<dbReference type="PANTHER" id="PTHR43818:SF5">
    <property type="entry name" value="OXIDOREDUCTASE FAMILY PROTEIN"/>
    <property type="match status" value="1"/>
</dbReference>
<dbReference type="SUPFAM" id="SSF51735">
    <property type="entry name" value="NAD(P)-binding Rossmann-fold domains"/>
    <property type="match status" value="1"/>
</dbReference>
<sequence length="469" mass="51776">MSGDISRKDFLKNSTFGLAGLATGGFGLSASSTPQILENNNWKDRFSANDRIQIATIGMGIIAHYDTQTALEVPGVELVAAADCYDSRLVRTKEVFGDDVFTTRDYREILDRSDVDAVLLCVPDHWHAKMSIDAMNAGKHVYCEKPMVHDIEEGHQVIQAHKDTQKVMQVGSQHASDIVFQKAAELFESGAIGKLNQVVASYNRNSSLGAWQYSIPEDATPETVDWDAFLGDAPEVPWDPKRFFRWRCYHDYGTGVPGDLFVHLFTGLHTVVGAKGPTHVAGAGGLRSWFDGREAPDVLSGQYHYPETENHPEFTLLLQSNLADGGGSGFRIRFIGDEGAIDVAPGNSVKLTHYPRRAPSVDQLVNGYNSVMTFSEKVQQEFEQNYRAEHADDLPGSPELDNTTEFSTSDGYDSRLAHFVDFFDAIRNGTSVVEGPAFGFRAAAPALLTNISQREQRMISWDPEGMKLT</sequence>
<proteinExistence type="predicted"/>
<dbReference type="InterPro" id="IPR000683">
    <property type="entry name" value="Gfo/Idh/MocA-like_OxRdtase_N"/>
</dbReference>
<comment type="caution">
    <text evidence="2">The sequence shown here is derived from an EMBL/GenBank/DDBJ whole genome shotgun (WGS) entry which is preliminary data.</text>
</comment>
<evidence type="ECO:0000313" key="2">
    <source>
        <dbReference type="EMBL" id="MCW9707776.1"/>
    </source>
</evidence>
<dbReference type="Proteomes" id="UP001207918">
    <property type="component" value="Unassembled WGS sequence"/>
</dbReference>
<reference evidence="2 3" key="1">
    <citation type="submission" date="2021-03" db="EMBL/GenBank/DDBJ databases">
        <title>Aliifodinibius sp. nov., a new bacterium isolated from saline soil.</title>
        <authorList>
            <person name="Galisteo C."/>
            <person name="De La Haba R."/>
            <person name="Sanchez-Porro C."/>
            <person name="Ventosa A."/>
        </authorList>
    </citation>
    <scope>NUCLEOTIDE SEQUENCE [LARGE SCALE GENOMIC DNA]</scope>
    <source>
        <strain evidence="2 3">1BSP15-2V2</strain>
    </source>
</reference>
<keyword evidence="3" id="KW-1185">Reference proteome</keyword>
<dbReference type="PROSITE" id="PS51318">
    <property type="entry name" value="TAT"/>
    <property type="match status" value="1"/>
</dbReference>
<dbReference type="SUPFAM" id="SSF55347">
    <property type="entry name" value="Glyceraldehyde-3-phosphate dehydrogenase-like, C-terminal domain"/>
    <property type="match status" value="1"/>
</dbReference>
<accession>A0ABT3PPK4</accession>
<dbReference type="EMBL" id="JAGGJA010000008">
    <property type="protein sequence ID" value="MCW9707776.1"/>
    <property type="molecule type" value="Genomic_DNA"/>
</dbReference>
<dbReference type="Pfam" id="PF01408">
    <property type="entry name" value="GFO_IDH_MocA"/>
    <property type="match status" value="1"/>
</dbReference>
<dbReference type="InterPro" id="IPR036291">
    <property type="entry name" value="NAD(P)-bd_dom_sf"/>
</dbReference>
<organism evidence="2 3">
    <name type="scientific">Fodinibius salsisoli</name>
    <dbReference type="NCBI Taxonomy" id="2820877"/>
    <lineage>
        <taxon>Bacteria</taxon>
        <taxon>Pseudomonadati</taxon>
        <taxon>Balneolota</taxon>
        <taxon>Balneolia</taxon>
        <taxon>Balneolales</taxon>
        <taxon>Balneolaceae</taxon>
        <taxon>Fodinibius</taxon>
    </lineage>
</organism>
<name>A0ABT3PPK4_9BACT</name>
<dbReference type="PANTHER" id="PTHR43818">
    <property type="entry name" value="BCDNA.GH03377"/>
    <property type="match status" value="1"/>
</dbReference>
<protein>
    <submittedName>
        <fullName evidence="2">Gfo/Idh/MocA family oxidoreductase</fullName>
    </submittedName>
</protein>
<dbReference type="InterPro" id="IPR006311">
    <property type="entry name" value="TAT_signal"/>
</dbReference>
<dbReference type="RefSeq" id="WP_265766566.1">
    <property type="nucleotide sequence ID" value="NZ_JAGGJA010000008.1"/>
</dbReference>
<dbReference type="InterPro" id="IPR050463">
    <property type="entry name" value="Gfo/Idh/MocA_oxidrdct_glycsds"/>
</dbReference>
<evidence type="ECO:0000313" key="3">
    <source>
        <dbReference type="Proteomes" id="UP001207918"/>
    </source>
</evidence>
<evidence type="ECO:0000259" key="1">
    <source>
        <dbReference type="Pfam" id="PF01408"/>
    </source>
</evidence>